<protein>
    <submittedName>
        <fullName evidence="1">Uncharacterized protein</fullName>
    </submittedName>
</protein>
<organism evidence="1 2">
    <name type="scientific">Autumnicola musiva</name>
    <dbReference type="NCBI Taxonomy" id="3075589"/>
    <lineage>
        <taxon>Bacteria</taxon>
        <taxon>Pseudomonadati</taxon>
        <taxon>Bacteroidota</taxon>
        <taxon>Flavobacteriia</taxon>
        <taxon>Flavobacteriales</taxon>
        <taxon>Flavobacteriaceae</taxon>
        <taxon>Autumnicola</taxon>
    </lineage>
</organism>
<dbReference type="Proteomes" id="UP001262582">
    <property type="component" value="Unassembled WGS sequence"/>
</dbReference>
<dbReference type="RefSeq" id="WP_311502202.1">
    <property type="nucleotide sequence ID" value="NZ_JAVRHK010000002.1"/>
</dbReference>
<accession>A0ABU3D2Q4</accession>
<sequence length="81" mass="9684">MENILLRVKSRKAYKELMNLLQEVGENEIELVLDTEFEKQKYELEKELENMDGGKAEFTDLDEVDLELERIISEYEDKTIR</sequence>
<evidence type="ECO:0000313" key="2">
    <source>
        <dbReference type="Proteomes" id="UP001262582"/>
    </source>
</evidence>
<proteinExistence type="predicted"/>
<name>A0ABU3D2Q4_9FLAO</name>
<gene>
    <name evidence="1" type="ORF">RM539_04315</name>
</gene>
<reference evidence="1 2" key="1">
    <citation type="submission" date="2023-09" db="EMBL/GenBank/DDBJ databases">
        <authorList>
            <person name="Rey-Velasco X."/>
        </authorList>
    </citation>
    <scope>NUCLEOTIDE SEQUENCE [LARGE SCALE GENOMIC DNA]</scope>
    <source>
        <strain evidence="1 2">F117</strain>
    </source>
</reference>
<comment type="caution">
    <text evidence="1">The sequence shown here is derived from an EMBL/GenBank/DDBJ whole genome shotgun (WGS) entry which is preliminary data.</text>
</comment>
<evidence type="ECO:0000313" key="1">
    <source>
        <dbReference type="EMBL" id="MDT0675807.1"/>
    </source>
</evidence>
<dbReference type="EMBL" id="JAVRHK010000002">
    <property type="protein sequence ID" value="MDT0675807.1"/>
    <property type="molecule type" value="Genomic_DNA"/>
</dbReference>
<keyword evidence="2" id="KW-1185">Reference proteome</keyword>